<comment type="similarity">
    <text evidence="2 8">Belongs to the MIP/aquaporin (TC 1.A.8) family.</text>
</comment>
<evidence type="ECO:0000256" key="6">
    <source>
        <dbReference type="ARBA" id="ARBA00022989"/>
    </source>
</evidence>
<dbReference type="InterPro" id="IPR022357">
    <property type="entry name" value="MIP_CS"/>
</dbReference>
<evidence type="ECO:0000256" key="8">
    <source>
        <dbReference type="RuleBase" id="RU000477"/>
    </source>
</evidence>
<comment type="caution">
    <text evidence="10">The sequence shown here is derived from an EMBL/GenBank/DDBJ whole genome shotgun (WGS) entry which is preliminary data.</text>
</comment>
<gene>
    <name evidence="10" type="primary">g1954</name>
    <name evidence="10" type="ORF">VP750_LOCUS1668</name>
</gene>
<feature type="transmembrane region" description="Helical" evidence="9">
    <location>
        <begin position="144"/>
        <end position="166"/>
    </location>
</feature>
<protein>
    <submittedName>
        <fullName evidence="10">G1954 protein</fullName>
    </submittedName>
</protein>
<evidence type="ECO:0000313" key="10">
    <source>
        <dbReference type="EMBL" id="CAL5220009.1"/>
    </source>
</evidence>
<keyword evidence="5 8" id="KW-0812">Transmembrane</keyword>
<dbReference type="EMBL" id="CAXHTA020000002">
    <property type="protein sequence ID" value="CAL5220009.1"/>
    <property type="molecule type" value="Genomic_DNA"/>
</dbReference>
<keyword evidence="11" id="KW-1185">Reference proteome</keyword>
<evidence type="ECO:0000256" key="9">
    <source>
        <dbReference type="SAM" id="Phobius"/>
    </source>
</evidence>
<dbReference type="PANTHER" id="PTHR19139">
    <property type="entry name" value="AQUAPORIN TRANSPORTER"/>
    <property type="match status" value="1"/>
</dbReference>
<dbReference type="PROSITE" id="PS00221">
    <property type="entry name" value="MIP"/>
    <property type="match status" value="1"/>
</dbReference>
<reference evidence="10 11" key="1">
    <citation type="submission" date="2024-06" db="EMBL/GenBank/DDBJ databases">
        <authorList>
            <person name="Kraege A."/>
            <person name="Thomma B."/>
        </authorList>
    </citation>
    <scope>NUCLEOTIDE SEQUENCE [LARGE SCALE GENOMIC DNA]</scope>
</reference>
<feature type="transmembrane region" description="Helical" evidence="9">
    <location>
        <begin position="50"/>
        <end position="66"/>
    </location>
</feature>
<accession>A0ABP1FMY9</accession>
<feature type="transmembrane region" description="Helical" evidence="9">
    <location>
        <begin position="71"/>
        <end position="90"/>
    </location>
</feature>
<keyword evidence="6 9" id="KW-1133">Transmembrane helix</keyword>
<evidence type="ECO:0000256" key="2">
    <source>
        <dbReference type="ARBA" id="ARBA00006175"/>
    </source>
</evidence>
<feature type="transmembrane region" description="Helical" evidence="9">
    <location>
        <begin position="114"/>
        <end position="132"/>
    </location>
</feature>
<evidence type="ECO:0000313" key="11">
    <source>
        <dbReference type="Proteomes" id="UP001497392"/>
    </source>
</evidence>
<keyword evidence="3 8" id="KW-0813">Transport</keyword>
<dbReference type="InterPro" id="IPR023271">
    <property type="entry name" value="Aquaporin-like"/>
</dbReference>
<dbReference type="Gene3D" id="1.20.1080.10">
    <property type="entry name" value="Glycerol uptake facilitator protein"/>
    <property type="match status" value="1"/>
</dbReference>
<dbReference type="InterPro" id="IPR000425">
    <property type="entry name" value="MIP"/>
</dbReference>
<dbReference type="PANTHER" id="PTHR19139:SF199">
    <property type="entry name" value="MIP17260P"/>
    <property type="match status" value="1"/>
</dbReference>
<evidence type="ECO:0000256" key="1">
    <source>
        <dbReference type="ARBA" id="ARBA00004651"/>
    </source>
</evidence>
<proteinExistence type="inferred from homology"/>
<sequence length="254" mass="26842">MAIPKRILVPHFREQDTSYLHLFKAALIECGATALFLFFTIGTITSGGHINPAVTLGFFIAGRISFIRGLLYTICQALGAAVGAALIRAIDPNAFTAVGGGANKLAPSVDYGQAWGMEAILTFSLVMMVFAATDNFHAAEVVHLPVLAPLAIGMTVFVCHLVAVPIDGCSINPARSFGPALAGHHWHGQWVFWVGPYAGALVAALVYELVFREPPKKEGMDIEQGAEKVHPVAAGQFPHISSGPEAGEAMPAQA</sequence>
<dbReference type="Proteomes" id="UP001497392">
    <property type="component" value="Unassembled WGS sequence"/>
</dbReference>
<dbReference type="InterPro" id="IPR034294">
    <property type="entry name" value="Aquaporin_transptr"/>
</dbReference>
<evidence type="ECO:0000256" key="3">
    <source>
        <dbReference type="ARBA" id="ARBA00022448"/>
    </source>
</evidence>
<organism evidence="10 11">
    <name type="scientific">Coccomyxa viridis</name>
    <dbReference type="NCBI Taxonomy" id="1274662"/>
    <lineage>
        <taxon>Eukaryota</taxon>
        <taxon>Viridiplantae</taxon>
        <taxon>Chlorophyta</taxon>
        <taxon>core chlorophytes</taxon>
        <taxon>Trebouxiophyceae</taxon>
        <taxon>Trebouxiophyceae incertae sedis</taxon>
        <taxon>Coccomyxaceae</taxon>
        <taxon>Coccomyxa</taxon>
    </lineage>
</organism>
<comment type="subcellular location">
    <subcellularLocation>
        <location evidence="1">Cell membrane</location>
        <topology evidence="1">Multi-pass membrane protein</topology>
    </subcellularLocation>
</comment>
<keyword evidence="4" id="KW-1003">Cell membrane</keyword>
<evidence type="ECO:0000256" key="7">
    <source>
        <dbReference type="ARBA" id="ARBA00023136"/>
    </source>
</evidence>
<evidence type="ECO:0000256" key="5">
    <source>
        <dbReference type="ARBA" id="ARBA00022692"/>
    </source>
</evidence>
<name>A0ABP1FMY9_9CHLO</name>
<dbReference type="Pfam" id="PF00230">
    <property type="entry name" value="MIP"/>
    <property type="match status" value="1"/>
</dbReference>
<keyword evidence="7 9" id="KW-0472">Membrane</keyword>
<dbReference type="PRINTS" id="PR00783">
    <property type="entry name" value="MINTRINSICP"/>
</dbReference>
<feature type="transmembrane region" description="Helical" evidence="9">
    <location>
        <begin position="21"/>
        <end position="44"/>
    </location>
</feature>
<dbReference type="SUPFAM" id="SSF81338">
    <property type="entry name" value="Aquaporin-like"/>
    <property type="match status" value="1"/>
</dbReference>
<evidence type="ECO:0000256" key="4">
    <source>
        <dbReference type="ARBA" id="ARBA00022475"/>
    </source>
</evidence>
<feature type="transmembrane region" description="Helical" evidence="9">
    <location>
        <begin position="190"/>
        <end position="210"/>
    </location>
</feature>